<dbReference type="UniPathway" id="UPA00251">
    <property type="reaction ID" value="UER00318"/>
</dbReference>
<dbReference type="PANTHER" id="PTHR11458:SF0">
    <property type="entry name" value="DELTA-AMINOLEVULINIC ACID DEHYDRATASE"/>
    <property type="match status" value="1"/>
</dbReference>
<keyword evidence="8" id="KW-0350">Heme biosynthesis</keyword>
<evidence type="ECO:0000256" key="18">
    <source>
        <dbReference type="SAM" id="MobiDB-lite"/>
    </source>
</evidence>
<evidence type="ECO:0000256" key="2">
    <source>
        <dbReference type="ARBA" id="ARBA00004694"/>
    </source>
</evidence>
<dbReference type="InterPro" id="IPR030656">
    <property type="entry name" value="ALAD_AS"/>
</dbReference>
<dbReference type="SUPFAM" id="SSF51569">
    <property type="entry name" value="Aldolase"/>
    <property type="match status" value="2"/>
</dbReference>
<feature type="binding site" evidence="15">
    <location>
        <position position="132"/>
    </location>
    <ligand>
        <name>Zn(2+)</name>
        <dbReference type="ChEBI" id="CHEBI:29105"/>
        <label>1</label>
        <note>catalytic</note>
    </ligand>
</feature>
<comment type="pathway">
    <text evidence="2">Porphyrin-containing compound metabolism; protoporphyrin-IX biosynthesis; coproporphyrinogen-III from 5-aminolevulinate: step 1/4.</text>
</comment>
<feature type="region of interest" description="Disordered" evidence="18">
    <location>
        <begin position="272"/>
        <end position="298"/>
    </location>
</feature>
<feature type="binding site" evidence="15">
    <location>
        <position position="223"/>
    </location>
    <ligand>
        <name>Zn(2+)</name>
        <dbReference type="ChEBI" id="CHEBI:29105"/>
        <label>2</label>
    </ligand>
</feature>
<evidence type="ECO:0000256" key="11">
    <source>
        <dbReference type="ARBA" id="ARBA00025628"/>
    </source>
</evidence>
<evidence type="ECO:0000256" key="10">
    <source>
        <dbReference type="ARBA" id="ARBA00023244"/>
    </source>
</evidence>
<evidence type="ECO:0000256" key="4">
    <source>
        <dbReference type="ARBA" id="ARBA00012053"/>
    </source>
</evidence>
<organism evidence="19 20">
    <name type="scientific">Anas platyrhynchos</name>
    <name type="common">Mallard</name>
    <name type="synonym">Anas boschas</name>
    <dbReference type="NCBI Taxonomy" id="8839"/>
    <lineage>
        <taxon>Eukaryota</taxon>
        <taxon>Metazoa</taxon>
        <taxon>Chordata</taxon>
        <taxon>Craniata</taxon>
        <taxon>Vertebrata</taxon>
        <taxon>Euteleostomi</taxon>
        <taxon>Archelosauria</taxon>
        <taxon>Archosauria</taxon>
        <taxon>Dinosauria</taxon>
        <taxon>Saurischia</taxon>
        <taxon>Theropoda</taxon>
        <taxon>Coelurosauria</taxon>
        <taxon>Aves</taxon>
        <taxon>Neognathae</taxon>
        <taxon>Galloanserae</taxon>
        <taxon>Anseriformes</taxon>
        <taxon>Anatidae</taxon>
        <taxon>Anatinae</taxon>
        <taxon>Anas</taxon>
    </lineage>
</organism>
<evidence type="ECO:0000256" key="3">
    <source>
        <dbReference type="ARBA" id="ARBA00008055"/>
    </source>
</evidence>
<dbReference type="InterPro" id="IPR001731">
    <property type="entry name" value="ALAD"/>
</dbReference>
<dbReference type="GO" id="GO:0006782">
    <property type="term" value="P:protoporphyrinogen IX biosynthetic process"/>
    <property type="evidence" value="ECO:0007669"/>
    <property type="project" value="UniProtKB-UniPathway"/>
</dbReference>
<dbReference type="InterPro" id="IPR013785">
    <property type="entry name" value="Aldolase_TIM"/>
</dbReference>
<feature type="active site" description="Schiff-base intermediate with substrate" evidence="14">
    <location>
        <position position="252"/>
    </location>
</feature>
<evidence type="ECO:0000256" key="15">
    <source>
        <dbReference type="PIRSR" id="PIRSR001415-4"/>
    </source>
</evidence>
<dbReference type="PIRSF" id="PIRSF001415">
    <property type="entry name" value="Porphbilin_synth"/>
    <property type="match status" value="1"/>
</dbReference>
<protein>
    <recommendedName>
        <fullName evidence="5 16">Delta-aminolevulinic acid dehydratase</fullName>
        <ecNumber evidence="4 16">4.2.1.24</ecNumber>
    </recommendedName>
</protein>
<accession>A0A8B9T284</accession>
<evidence type="ECO:0000256" key="1">
    <source>
        <dbReference type="ARBA" id="ARBA00001947"/>
    </source>
</evidence>
<evidence type="ECO:0000256" key="13">
    <source>
        <dbReference type="ARBA" id="ARBA00047651"/>
    </source>
</evidence>
<feature type="compositionally biased region" description="Gly residues" evidence="18">
    <location>
        <begin position="284"/>
        <end position="295"/>
    </location>
</feature>
<dbReference type="Ensembl" id="ENSAPLT00020015468.1">
    <property type="protein sequence ID" value="ENSAPLP00020014356.1"/>
    <property type="gene ID" value="ENSAPLG00020010463.1"/>
</dbReference>
<comment type="similarity">
    <text evidence="3 17">Belongs to the ALAD family.</text>
</comment>
<reference evidence="19" key="2">
    <citation type="submission" date="2025-08" db="UniProtKB">
        <authorList>
            <consortium name="Ensembl"/>
        </authorList>
    </citation>
    <scope>IDENTIFICATION</scope>
</reference>
<dbReference type="SMART" id="SM01004">
    <property type="entry name" value="ALAD"/>
    <property type="match status" value="1"/>
</dbReference>
<evidence type="ECO:0000256" key="6">
    <source>
        <dbReference type="ARBA" id="ARBA00022723"/>
    </source>
</evidence>
<keyword evidence="6" id="KW-0479">Metal-binding</keyword>
<dbReference type="FunFam" id="3.20.20.70:FF:000048">
    <property type="entry name" value="Delta-aminolevulinic acid dehydratase"/>
    <property type="match status" value="1"/>
</dbReference>
<dbReference type="GO" id="GO:0008270">
    <property type="term" value="F:zinc ion binding"/>
    <property type="evidence" value="ECO:0007669"/>
    <property type="project" value="TreeGrafter"/>
</dbReference>
<name>A0A8B9T284_ANAPL</name>
<keyword evidence="9 16" id="KW-0456">Lyase</keyword>
<keyword evidence="10 16" id="KW-0627">Porphyrin biosynthesis</keyword>
<sequence>MQADSLLHSGYFHPVLRSWQCTASTFDASNLIYPIFVTDSPDAVEPIASLPGQARYGVNKLEGMLRPLVEDSLKCVLIFGVPSKVPKDERGSAADAEDTPAIQAIKKIRSTFPELLIACDVCLCPYTSHGHCGILREDGTIQNELSCQRLAEVALAYAKAGCHIVAPSDMMDGRIAAIKQALISNDMGNKVSVMSYSAKFASCFYGPFRDAAQSKPAFGDRRCYQLPPGARGLGLRAVDRDVREGADMLMVKPGMPYLDLVRDVKNRVSPVGSLQARGARGTPRGWGAGGGGGGVQQHHFKTRGAATWRDGGVLGVLGVAEGTPLGAPRSPRGPQHAAHPLAVYHVSGEFAMLWHGAQAGAFSLKAAVMEAMAAFRRAGE</sequence>
<dbReference type="Proteomes" id="UP000694400">
    <property type="component" value="Chromosome 19"/>
</dbReference>
<evidence type="ECO:0000256" key="16">
    <source>
        <dbReference type="RuleBase" id="RU000515"/>
    </source>
</evidence>
<reference evidence="19" key="3">
    <citation type="submission" date="2025-09" db="UniProtKB">
        <authorList>
            <consortium name="Ensembl"/>
        </authorList>
    </citation>
    <scope>IDENTIFICATION</scope>
</reference>
<reference evidence="19" key="1">
    <citation type="submission" date="2019-08" db="EMBL/GenBank/DDBJ databases">
        <title>Three high-quality genomes provides insights into domestication of ducks.</title>
        <authorList>
            <person name="Hou Z.C."/>
            <person name="Zhu F."/>
            <person name="Yin Z.T."/>
            <person name="Zhang F."/>
        </authorList>
    </citation>
    <scope>NUCLEOTIDE SEQUENCE [LARGE SCALE GENOMIC DNA]</scope>
</reference>
<evidence type="ECO:0000256" key="8">
    <source>
        <dbReference type="ARBA" id="ARBA00023133"/>
    </source>
</evidence>
<dbReference type="Pfam" id="PF00490">
    <property type="entry name" value="ALAD"/>
    <property type="match status" value="2"/>
</dbReference>
<comment type="cofactor">
    <cofactor evidence="1">
        <name>Zn(2+)</name>
        <dbReference type="ChEBI" id="CHEBI:29105"/>
    </cofactor>
</comment>
<feature type="active site" description="Schiff-base intermediate with substrate" evidence="14">
    <location>
        <position position="199"/>
    </location>
</feature>
<evidence type="ECO:0000256" key="9">
    <source>
        <dbReference type="ARBA" id="ARBA00023239"/>
    </source>
</evidence>
<comment type="catalytic activity">
    <reaction evidence="13 16">
        <text>2 5-aminolevulinate = porphobilinogen + 2 H2O + H(+)</text>
        <dbReference type="Rhea" id="RHEA:24064"/>
        <dbReference type="ChEBI" id="CHEBI:15377"/>
        <dbReference type="ChEBI" id="CHEBI:15378"/>
        <dbReference type="ChEBI" id="CHEBI:58126"/>
        <dbReference type="ChEBI" id="CHEBI:356416"/>
        <dbReference type="EC" id="4.2.1.24"/>
    </reaction>
</comment>
<dbReference type="GO" id="GO:0004655">
    <property type="term" value="F:porphobilinogen synthase activity"/>
    <property type="evidence" value="ECO:0007669"/>
    <property type="project" value="UniProtKB-EC"/>
</dbReference>
<dbReference type="PROSITE" id="PS00169">
    <property type="entry name" value="D_ALA_DEHYDRATASE"/>
    <property type="match status" value="1"/>
</dbReference>
<dbReference type="PANTHER" id="PTHR11458">
    <property type="entry name" value="DELTA-AMINOLEVULINIC ACID DEHYDRATASE"/>
    <property type="match status" value="1"/>
</dbReference>
<comment type="subunit">
    <text evidence="12">Homooctamer; active form. Homohexamer; low activity form.</text>
</comment>
<evidence type="ECO:0000256" key="7">
    <source>
        <dbReference type="ARBA" id="ARBA00022833"/>
    </source>
</evidence>
<evidence type="ECO:0000256" key="14">
    <source>
        <dbReference type="PIRSR" id="PIRSR001415-1"/>
    </source>
</evidence>
<evidence type="ECO:0000313" key="20">
    <source>
        <dbReference type="Proteomes" id="UP000694400"/>
    </source>
</evidence>
<feature type="binding site" evidence="15">
    <location>
        <position position="124"/>
    </location>
    <ligand>
        <name>Zn(2+)</name>
        <dbReference type="ChEBI" id="CHEBI:29105"/>
        <label>1</label>
        <note>catalytic</note>
    </ligand>
</feature>
<keyword evidence="7" id="KW-0862">Zinc</keyword>
<dbReference type="AlphaFoldDB" id="A0A8B9T284"/>
<dbReference type="PRINTS" id="PR00144">
    <property type="entry name" value="DALDHYDRTASE"/>
</dbReference>
<dbReference type="Gene3D" id="3.20.20.70">
    <property type="entry name" value="Aldolase class I"/>
    <property type="match status" value="2"/>
</dbReference>
<feature type="binding site" evidence="15">
    <location>
        <position position="131"/>
    </location>
    <ligand>
        <name>Zn(2+)</name>
        <dbReference type="ChEBI" id="CHEBI:29105"/>
        <label>2</label>
    </ligand>
</feature>
<comment type="function">
    <text evidence="11">Catalyzes an early step in the biosynthesis of tetrapyrroles. Binds two molecules of 5-aminolevulinate per subunit, each at a distinct site, and catalyzes their condensation to form porphobilinogen.</text>
</comment>
<feature type="binding site" evidence="15">
    <location>
        <position position="122"/>
    </location>
    <ligand>
        <name>Zn(2+)</name>
        <dbReference type="ChEBI" id="CHEBI:29105"/>
        <label>1</label>
        <note>catalytic</note>
    </ligand>
</feature>
<proteinExistence type="inferred from homology"/>
<evidence type="ECO:0000256" key="17">
    <source>
        <dbReference type="RuleBase" id="RU004161"/>
    </source>
</evidence>
<dbReference type="GO" id="GO:0005829">
    <property type="term" value="C:cytosol"/>
    <property type="evidence" value="ECO:0007669"/>
    <property type="project" value="TreeGrafter"/>
</dbReference>
<evidence type="ECO:0000313" key="19">
    <source>
        <dbReference type="Ensembl" id="ENSAPLP00020014356.1"/>
    </source>
</evidence>
<evidence type="ECO:0000256" key="12">
    <source>
        <dbReference type="ARBA" id="ARBA00025861"/>
    </source>
</evidence>
<dbReference type="EC" id="4.2.1.24" evidence="4 16"/>
<evidence type="ECO:0000256" key="5">
    <source>
        <dbReference type="ARBA" id="ARBA00020771"/>
    </source>
</evidence>